<comment type="similarity">
    <text evidence="7">Belongs to the TRAFAC class YlqF/YawG GTPase family. NOG2 subfamily.</text>
</comment>
<dbReference type="Proteomes" id="UP000675881">
    <property type="component" value="Chromosome 15"/>
</dbReference>
<dbReference type="PRINTS" id="PR00326">
    <property type="entry name" value="GTP1OBG"/>
</dbReference>
<dbReference type="InterPro" id="IPR027417">
    <property type="entry name" value="P-loop_NTPase"/>
</dbReference>
<dbReference type="Gene3D" id="1.10.1580.10">
    <property type="match status" value="1"/>
</dbReference>
<dbReference type="SUPFAM" id="SSF52540">
    <property type="entry name" value="P-loop containing nucleoside triphosphate hydrolases"/>
    <property type="match status" value="1"/>
</dbReference>
<dbReference type="Pfam" id="PF08153">
    <property type="entry name" value="NGP1NT"/>
    <property type="match status" value="1"/>
</dbReference>
<dbReference type="OrthoDB" id="444945at2759"/>
<evidence type="ECO:0000256" key="6">
    <source>
        <dbReference type="ARBA" id="ARBA00065814"/>
    </source>
</evidence>
<evidence type="ECO:0000256" key="5">
    <source>
        <dbReference type="ARBA" id="ARBA00054763"/>
    </source>
</evidence>
<feature type="compositionally biased region" description="Polar residues" evidence="8">
    <location>
        <begin position="398"/>
        <end position="414"/>
    </location>
</feature>
<dbReference type="InterPro" id="IPR050755">
    <property type="entry name" value="TRAFAC_YlqF/YawG_RiboMat"/>
</dbReference>
<dbReference type="PROSITE" id="PS51721">
    <property type="entry name" value="G_CP"/>
    <property type="match status" value="1"/>
</dbReference>
<evidence type="ECO:0000256" key="2">
    <source>
        <dbReference type="ARBA" id="ARBA00022741"/>
    </source>
</evidence>
<evidence type="ECO:0000256" key="8">
    <source>
        <dbReference type="SAM" id="MobiDB-lite"/>
    </source>
</evidence>
<keyword evidence="2 7" id="KW-0547">Nucleotide-binding</keyword>
<feature type="compositionally biased region" description="Polar residues" evidence="8">
    <location>
        <begin position="422"/>
        <end position="447"/>
    </location>
</feature>
<evidence type="ECO:0000256" key="7">
    <source>
        <dbReference type="RuleBase" id="RU364023"/>
    </source>
</evidence>
<keyword evidence="10" id="KW-1185">Reference proteome</keyword>
<dbReference type="EMBL" id="HG994594">
    <property type="protein sequence ID" value="CAF2861466.1"/>
    <property type="molecule type" value="Genomic_DNA"/>
</dbReference>
<dbReference type="GO" id="GO:0005730">
    <property type="term" value="C:nucleolus"/>
    <property type="evidence" value="ECO:0007669"/>
    <property type="project" value="UniProtKB-SubCell"/>
</dbReference>
<dbReference type="PANTHER" id="PTHR11089">
    <property type="entry name" value="GTP-BINDING PROTEIN-RELATED"/>
    <property type="match status" value="1"/>
</dbReference>
<feature type="region of interest" description="Disordered" evidence="8">
    <location>
        <begin position="355"/>
        <end position="455"/>
    </location>
</feature>
<dbReference type="InterPro" id="IPR030378">
    <property type="entry name" value="G_CP_dom"/>
</dbReference>
<dbReference type="AlphaFoldDB" id="A0A7R8CM23"/>
<dbReference type="InterPro" id="IPR006073">
    <property type="entry name" value="GTP-bd"/>
</dbReference>
<dbReference type="InterPro" id="IPR012971">
    <property type="entry name" value="NOG2_N_dom"/>
</dbReference>
<name>A0A7R8CM23_LEPSM</name>
<dbReference type="PANTHER" id="PTHR11089:SF9">
    <property type="entry name" value="NUCLEOLAR GTP-BINDING PROTEIN 2"/>
    <property type="match status" value="1"/>
</dbReference>
<dbReference type="InterPro" id="IPR023179">
    <property type="entry name" value="GTP-bd_ortho_bundle_sf"/>
</dbReference>
<dbReference type="FunFam" id="3.40.50.300:FF:000559">
    <property type="entry name" value="Nuclear/nucleolar GTPase 2"/>
    <property type="match status" value="1"/>
</dbReference>
<evidence type="ECO:0000256" key="1">
    <source>
        <dbReference type="ARBA" id="ARBA00004604"/>
    </source>
</evidence>
<dbReference type="Pfam" id="PF01926">
    <property type="entry name" value="MMR_HSR1"/>
    <property type="match status" value="1"/>
</dbReference>
<dbReference type="InterPro" id="IPR024929">
    <property type="entry name" value="GNL2_CP_dom"/>
</dbReference>
<dbReference type="FunFam" id="1.10.1580.10:FF:000001">
    <property type="entry name" value="Nucleolar GTP-binding protein 2"/>
    <property type="match status" value="1"/>
</dbReference>
<evidence type="ECO:0000313" key="9">
    <source>
        <dbReference type="EMBL" id="CAF2861466.1"/>
    </source>
</evidence>
<keyword evidence="4 7" id="KW-0539">Nucleus</keyword>
<dbReference type="CDD" id="cd01858">
    <property type="entry name" value="NGP_1"/>
    <property type="match status" value="1"/>
</dbReference>
<dbReference type="Gene3D" id="3.40.50.300">
    <property type="entry name" value="P-loop containing nucleotide triphosphate hydrolases"/>
    <property type="match status" value="1"/>
</dbReference>
<comment type="function">
    <text evidence="5">GTPase that associates with pre-60S ribosomal subunits in the nucleolus and is required for their nuclear export and maturation. May promote cell proliferation possibly by increasing p53/TP53 protein levels, and consequently those of its downstream product CDKN1A/p21, and decreasing RPL23A protein levels.</text>
</comment>
<evidence type="ECO:0000313" key="10">
    <source>
        <dbReference type="Proteomes" id="UP000675881"/>
    </source>
</evidence>
<dbReference type="GO" id="GO:0005525">
    <property type="term" value="F:GTP binding"/>
    <property type="evidence" value="ECO:0007669"/>
    <property type="project" value="UniProtKB-KW"/>
</dbReference>
<proteinExistence type="inferred from homology"/>
<keyword evidence="3 7" id="KW-0342">GTP-binding</keyword>
<sequence>MKKTELPVTLLRESAKRKRNHILDTEPFETVFGKKSQRKRPHILKSNGDLEVEDDGTKIAPREIIFGAGQSKRIWNELYKVIDSSDVVVQVMDARNPLGTRCPAIESYMKKEKSHKHMIFVLNKVDLVPTWVTQKWVAMLSAEAPTIAFHASVKHPFGKGALINLFRQFSKLHGMSKQISIGFIGYPNVGKSSVINTLRAKKVCNVAPIAGETKVWQYITLMKKIYLIDCPGIVVSSEDSDEDKVLNGAVRVELVADPYCYIPAILTRIKQEYLERTYKIRGWKDANEFLEKLAQKSGKLLKGGEPDLNTVSKSVLNDWQRGKLPYFVPPPGCTSLKPEPELKFDVQQDLSEIVSKSETKESSDAEHKEVEDSCEKNSDKEITEDDLEKSTLKEGENETSNNTAEDLTSPQKSIDTSDTKIESNNTNTEKDLQTTPSASSPKSPLQEQNDKRKENEESEIFFGIVHSKIVRFSFLYFIIGKI</sequence>
<comment type="subcellular location">
    <subcellularLocation>
        <location evidence="1 7">Nucleus</location>
        <location evidence="1 7">Nucleolus</location>
    </subcellularLocation>
</comment>
<evidence type="ECO:0000256" key="3">
    <source>
        <dbReference type="ARBA" id="ARBA00023134"/>
    </source>
</evidence>
<organism evidence="9 10">
    <name type="scientific">Lepeophtheirus salmonis</name>
    <name type="common">Salmon louse</name>
    <name type="synonym">Caligus salmonis</name>
    <dbReference type="NCBI Taxonomy" id="72036"/>
    <lineage>
        <taxon>Eukaryota</taxon>
        <taxon>Metazoa</taxon>
        <taxon>Ecdysozoa</taxon>
        <taxon>Arthropoda</taxon>
        <taxon>Crustacea</taxon>
        <taxon>Multicrustacea</taxon>
        <taxon>Hexanauplia</taxon>
        <taxon>Copepoda</taxon>
        <taxon>Siphonostomatoida</taxon>
        <taxon>Caligidae</taxon>
        <taxon>Lepeophtheirus</taxon>
    </lineage>
</organism>
<protein>
    <recommendedName>
        <fullName evidence="7">Nucleolar GTP-binding protein 2</fullName>
    </recommendedName>
</protein>
<accession>A0A7R8CM23</accession>
<evidence type="ECO:0000256" key="4">
    <source>
        <dbReference type="ARBA" id="ARBA00023242"/>
    </source>
</evidence>
<reference evidence="9" key="1">
    <citation type="submission" date="2021-02" db="EMBL/GenBank/DDBJ databases">
        <authorList>
            <person name="Bekaert M."/>
        </authorList>
    </citation>
    <scope>NUCLEOTIDE SEQUENCE</scope>
    <source>
        <strain evidence="9">IoA-00</strain>
    </source>
</reference>
<gene>
    <name evidence="9" type="ORF">LSAA_5913</name>
</gene>
<feature type="compositionally biased region" description="Basic and acidic residues" evidence="8">
    <location>
        <begin position="355"/>
        <end position="381"/>
    </location>
</feature>
<comment type="subunit">
    <text evidence="6">Interacts with LYAR and RPL23A. Interacts with the nuclear importin-beta receptor and, at a lower extent, with importin-alpha.</text>
</comment>